<comment type="caution">
    <text evidence="2">The sequence shown here is derived from an EMBL/GenBank/DDBJ whole genome shotgun (WGS) entry which is preliminary data.</text>
</comment>
<dbReference type="InterPro" id="IPR029055">
    <property type="entry name" value="Ntn_hydrolases_N"/>
</dbReference>
<dbReference type="InterPro" id="IPR001353">
    <property type="entry name" value="Proteasome_sua/b"/>
</dbReference>
<dbReference type="GO" id="GO:0005839">
    <property type="term" value="C:proteasome core complex"/>
    <property type="evidence" value="ECO:0007669"/>
    <property type="project" value="InterPro"/>
</dbReference>
<reference evidence="2 3" key="1">
    <citation type="submission" date="2019-09" db="EMBL/GenBank/DDBJ databases">
        <authorList>
            <person name="Ou C."/>
        </authorList>
    </citation>
    <scope>NUCLEOTIDE SEQUENCE [LARGE SCALE GENOMIC DNA]</scope>
    <source>
        <strain evidence="2">S2</strain>
        <tissue evidence="2">Leaf</tissue>
    </source>
</reference>
<evidence type="ECO:0000313" key="2">
    <source>
        <dbReference type="EMBL" id="KAB2629566.1"/>
    </source>
</evidence>
<keyword evidence="3" id="KW-1185">Reference proteome</keyword>
<dbReference type="EMBL" id="SMOL01000148">
    <property type="protein sequence ID" value="KAB2629566.1"/>
    <property type="molecule type" value="Genomic_DNA"/>
</dbReference>
<evidence type="ECO:0000313" key="3">
    <source>
        <dbReference type="Proteomes" id="UP000327157"/>
    </source>
</evidence>
<dbReference type="Pfam" id="PF00227">
    <property type="entry name" value="Proteasome"/>
    <property type="match status" value="1"/>
</dbReference>
<reference evidence="3" key="2">
    <citation type="submission" date="2019-10" db="EMBL/GenBank/DDBJ databases">
        <title>A de novo genome assembly of a pear dwarfing rootstock.</title>
        <authorList>
            <person name="Wang F."/>
            <person name="Wang J."/>
            <person name="Li S."/>
            <person name="Zhang Y."/>
            <person name="Fang M."/>
            <person name="Ma L."/>
            <person name="Zhao Y."/>
            <person name="Jiang S."/>
        </authorList>
    </citation>
    <scope>NUCLEOTIDE SEQUENCE [LARGE SCALE GENOMIC DNA]</scope>
</reference>
<sequence length="566" mass="61370">MDMQPSSYDDYPPPPPYYPPYNDQYYGRGGYRGGVDDSDDADDGEEGRDDEDGDDSGNDNDGDNSSDDGDDRVDDDGDGGGDDDDGNGDDSGNDNDGDNSSDDDDGDGRVDDDGDGCSDDDDGNGDDSEEDSSEEYDDNDHGDDSGDDDRDSGNDDGGDDSGNEDEDPDSGGTTNIGVIHGEDTILAVDSRASRDGVYKRDGKEKMIQLTESIVLTRVGRVRVSKALWAHLQEKLRNTSTYLTIEALANSGKEFADTISDDASGKCFIGGIEGGHPILYSFGYHYYDKVLGRGRGFQRKIETFDTMGSGRVHARKAYEEGMARRRGSGVSIDDVKEEVAFALLMAALEDGNTGGKLHVAHVSPTVGYQVTSRNPIESYVLFFDRLGATNENAVFAVYQANQVSKEGVGNICSDYGTVAFEGHPLAKLRGNYYIQRVVFQEESSVDNLIQMAEVDRGTQVQFSSEGRLKRDGTGRDRTERNGAGAKMPWDGNKEEEDGDGEVIILCSTDVERVVPGGEVERKFTQNSSCGIARSTCFRRTKRGTERLVPLCSVSSHVPNGTLRFSTE</sequence>
<feature type="region of interest" description="Disordered" evidence="1">
    <location>
        <begin position="459"/>
        <end position="494"/>
    </location>
</feature>
<proteinExistence type="predicted"/>
<feature type="compositionally biased region" description="Basic and acidic residues" evidence="1">
    <location>
        <begin position="465"/>
        <end position="479"/>
    </location>
</feature>
<evidence type="ECO:0000256" key="1">
    <source>
        <dbReference type="SAM" id="MobiDB-lite"/>
    </source>
</evidence>
<accession>A0A5N5HNR3</accession>
<organism evidence="2 3">
    <name type="scientific">Pyrus ussuriensis x Pyrus communis</name>
    <dbReference type="NCBI Taxonomy" id="2448454"/>
    <lineage>
        <taxon>Eukaryota</taxon>
        <taxon>Viridiplantae</taxon>
        <taxon>Streptophyta</taxon>
        <taxon>Embryophyta</taxon>
        <taxon>Tracheophyta</taxon>
        <taxon>Spermatophyta</taxon>
        <taxon>Magnoliopsida</taxon>
        <taxon>eudicotyledons</taxon>
        <taxon>Gunneridae</taxon>
        <taxon>Pentapetalae</taxon>
        <taxon>rosids</taxon>
        <taxon>fabids</taxon>
        <taxon>Rosales</taxon>
        <taxon>Rosaceae</taxon>
        <taxon>Amygdaloideae</taxon>
        <taxon>Maleae</taxon>
        <taxon>Pyrus</taxon>
    </lineage>
</organism>
<dbReference type="SUPFAM" id="SSF56235">
    <property type="entry name" value="N-terminal nucleophile aminohydrolases (Ntn hydrolases)"/>
    <property type="match status" value="1"/>
</dbReference>
<gene>
    <name evidence="2" type="ORF">D8674_034361</name>
</gene>
<protein>
    <submittedName>
        <fullName evidence="2">S ribonuclease</fullName>
    </submittedName>
</protein>
<feature type="compositionally biased region" description="Acidic residues" evidence="1">
    <location>
        <begin position="36"/>
        <end position="169"/>
    </location>
</feature>
<reference evidence="2 3" key="3">
    <citation type="submission" date="2019-11" db="EMBL/GenBank/DDBJ databases">
        <title>A de novo genome assembly of a pear dwarfing rootstock.</title>
        <authorList>
            <person name="Wang F."/>
            <person name="Wang J."/>
            <person name="Li S."/>
            <person name="Zhang Y."/>
            <person name="Fang M."/>
            <person name="Ma L."/>
            <person name="Zhao Y."/>
            <person name="Jiang S."/>
        </authorList>
    </citation>
    <scope>NUCLEOTIDE SEQUENCE [LARGE SCALE GENOMIC DNA]</scope>
    <source>
        <strain evidence="2">S2</strain>
        <tissue evidence="2">Leaf</tissue>
    </source>
</reference>
<dbReference type="Proteomes" id="UP000327157">
    <property type="component" value="Chromosome 8"/>
</dbReference>
<dbReference type="Gene3D" id="3.60.20.10">
    <property type="entry name" value="Glutamine Phosphoribosylpyrophosphate, subunit 1, domain 1"/>
    <property type="match status" value="1"/>
</dbReference>
<name>A0A5N5HNR3_9ROSA</name>
<feature type="region of interest" description="Disordered" evidence="1">
    <location>
        <begin position="1"/>
        <end position="177"/>
    </location>
</feature>
<dbReference type="AlphaFoldDB" id="A0A5N5HNR3"/>
<dbReference type="GO" id="GO:0051603">
    <property type="term" value="P:proteolysis involved in protein catabolic process"/>
    <property type="evidence" value="ECO:0007669"/>
    <property type="project" value="InterPro"/>
</dbReference>